<dbReference type="Gene3D" id="1.10.8.430">
    <property type="entry name" value="Helical domain of apoptotic protease-activating factors"/>
    <property type="match status" value="1"/>
</dbReference>
<dbReference type="PANTHER" id="PTHR11017">
    <property type="entry name" value="LEUCINE-RICH REPEAT-CONTAINING PROTEIN"/>
    <property type="match status" value="1"/>
</dbReference>
<evidence type="ECO:0000256" key="2">
    <source>
        <dbReference type="ARBA" id="ARBA00022737"/>
    </source>
</evidence>
<gene>
    <name evidence="8" type="primary">LOC107434080</name>
</gene>
<dbReference type="SUPFAM" id="SSF52058">
    <property type="entry name" value="L domain-like"/>
    <property type="match status" value="1"/>
</dbReference>
<feature type="domain" description="NB-ARC" evidence="4">
    <location>
        <begin position="1"/>
        <end position="116"/>
    </location>
</feature>
<dbReference type="RefSeq" id="XP_060669121.1">
    <property type="nucleotide sequence ID" value="XM_060813138.1"/>
</dbReference>
<evidence type="ECO:0000313" key="8">
    <source>
        <dbReference type="RefSeq" id="XP_060669121.1"/>
    </source>
</evidence>
<dbReference type="InterPro" id="IPR036390">
    <property type="entry name" value="WH_DNA-bd_sf"/>
</dbReference>
<dbReference type="GeneID" id="107434080"/>
<evidence type="ECO:0000259" key="4">
    <source>
        <dbReference type="Pfam" id="PF00931"/>
    </source>
</evidence>
<dbReference type="PRINTS" id="PR00364">
    <property type="entry name" value="DISEASERSIST"/>
</dbReference>
<proteinExistence type="predicted"/>
<organism evidence="7 8">
    <name type="scientific">Ziziphus jujuba</name>
    <name type="common">Chinese jujube</name>
    <name type="synonym">Ziziphus sativa</name>
    <dbReference type="NCBI Taxonomy" id="326968"/>
    <lineage>
        <taxon>Eukaryota</taxon>
        <taxon>Viridiplantae</taxon>
        <taxon>Streptophyta</taxon>
        <taxon>Embryophyta</taxon>
        <taxon>Tracheophyta</taxon>
        <taxon>Spermatophyta</taxon>
        <taxon>Magnoliopsida</taxon>
        <taxon>eudicotyledons</taxon>
        <taxon>Gunneridae</taxon>
        <taxon>Pentapetalae</taxon>
        <taxon>rosids</taxon>
        <taxon>fabids</taxon>
        <taxon>Rosales</taxon>
        <taxon>Rhamnaceae</taxon>
        <taxon>Paliureae</taxon>
        <taxon>Ziziphus</taxon>
    </lineage>
</organism>
<dbReference type="Gene3D" id="3.80.10.10">
    <property type="entry name" value="Ribonuclease Inhibitor"/>
    <property type="match status" value="2"/>
</dbReference>
<dbReference type="Pfam" id="PF23282">
    <property type="entry name" value="WHD_ROQ1"/>
    <property type="match status" value="1"/>
</dbReference>
<keyword evidence="3" id="KW-0611">Plant defense</keyword>
<dbReference type="Proteomes" id="UP001652623">
    <property type="component" value="Chromosome 12"/>
</dbReference>
<dbReference type="InterPro" id="IPR002182">
    <property type="entry name" value="NB-ARC"/>
</dbReference>
<feature type="domain" description="Disease resistance protein Roq1-like winged-helix" evidence="5">
    <location>
        <begin position="201"/>
        <end position="271"/>
    </location>
</feature>
<dbReference type="PROSITE" id="PS51450">
    <property type="entry name" value="LRR"/>
    <property type="match status" value="1"/>
</dbReference>
<evidence type="ECO:0000256" key="1">
    <source>
        <dbReference type="ARBA" id="ARBA00022614"/>
    </source>
</evidence>
<keyword evidence="2" id="KW-0677">Repeat</keyword>
<dbReference type="InterPro" id="IPR044974">
    <property type="entry name" value="Disease_R_plants"/>
</dbReference>
<dbReference type="InterPro" id="IPR001611">
    <property type="entry name" value="Leu-rich_rpt"/>
</dbReference>
<evidence type="ECO:0000259" key="6">
    <source>
        <dbReference type="Pfam" id="PF23598"/>
    </source>
</evidence>
<accession>A0ABM3ZXC2</accession>
<dbReference type="InterPro" id="IPR058192">
    <property type="entry name" value="WHD_ROQ1-like"/>
</dbReference>
<dbReference type="InterPro" id="IPR055414">
    <property type="entry name" value="LRR_R13L4/SHOC2-like"/>
</dbReference>
<evidence type="ECO:0000259" key="5">
    <source>
        <dbReference type="Pfam" id="PF23282"/>
    </source>
</evidence>
<keyword evidence="1" id="KW-0433">Leucine-rich repeat</keyword>
<feature type="domain" description="Disease resistance R13L4/SHOC-2-like LRR" evidence="6">
    <location>
        <begin position="381"/>
        <end position="469"/>
    </location>
</feature>
<dbReference type="Pfam" id="PF00560">
    <property type="entry name" value="LRR_1"/>
    <property type="match status" value="2"/>
</dbReference>
<dbReference type="Pfam" id="PF00931">
    <property type="entry name" value="NB-ARC"/>
    <property type="match status" value="1"/>
</dbReference>
<dbReference type="InterPro" id="IPR042197">
    <property type="entry name" value="Apaf_helical"/>
</dbReference>
<dbReference type="InterPro" id="IPR003591">
    <property type="entry name" value="Leu-rich_rpt_typical-subtyp"/>
</dbReference>
<reference evidence="8" key="1">
    <citation type="submission" date="2025-08" db="UniProtKB">
        <authorList>
            <consortium name="RefSeq"/>
        </authorList>
    </citation>
    <scope>IDENTIFICATION</scope>
    <source>
        <tissue evidence="8">Seedling</tissue>
    </source>
</reference>
<dbReference type="PANTHER" id="PTHR11017:SF573">
    <property type="entry name" value="ADP-RIBOSYL CYCLASE_CYCLIC ADP-RIBOSE HYDROLASE"/>
    <property type="match status" value="1"/>
</dbReference>
<dbReference type="SUPFAM" id="SSF52540">
    <property type="entry name" value="P-loop containing nucleoside triphosphate hydrolases"/>
    <property type="match status" value="1"/>
</dbReference>
<dbReference type="Pfam" id="PF23598">
    <property type="entry name" value="LRR_14"/>
    <property type="match status" value="1"/>
</dbReference>
<sequence length="639" mass="71795">MGGTGKTTLARAFYNLMSSQFEGSSFLANVKDISRDKKDGLKSLQEQLLSETLKGKCTEINDVHGGMNMISSRLCGKKLLVVIDDVDHLDQLKKLAGKLEWFGLGNRIIITTRDETTGHDEALQLCTWNAFKGVCPYEDYVNLFEQVIEYANGLPLALEVLGSFLCGKSVNEWKSELDRLKKYPKKEIVDVLRISFDQLEDTDKNIFLDIACFFNGSDKDYVMKVLDSCIFYPEIGIRNLIDKSLLSIRDNEFWKRDLLQEMGWKIVCDKSNNKLGRQSRIRNFADLLQVLINNMEPEEVEAIVCNMFDLPYSTKFDFEDFRKMKKLRLLILGKKDSGWTVETFSTKIDYLSNELRKDFSVVANLEELKLSGCWGLLEIDPSITSLANLTLLDLSYCISLKNLPASVSGLISLRVLDLYGCSKLRKLPEDIGDLKGLEELDLRHTTICEFPPSIALLENLKTLNCGNRFPPTLLGLIKFAIIGGNAKLGNTINMIVGKGLSSVGLCSLKTLKISDCNLGEIPEEIGSLVSLEELDLSYNHFISLPASISALSKLKNLILFRCESLRSLTELPSGLEFVVANGCTSLETFLNPSNQCNLRCSTFCIGCLKLSRKQDSERTIFTSLKTYLQVFSKFLSSYI</sequence>
<dbReference type="SUPFAM" id="SSF46785">
    <property type="entry name" value="Winged helix' DNA-binding domain"/>
    <property type="match status" value="1"/>
</dbReference>
<evidence type="ECO:0000256" key="3">
    <source>
        <dbReference type="ARBA" id="ARBA00022821"/>
    </source>
</evidence>
<dbReference type="SMART" id="SM00369">
    <property type="entry name" value="LRR_TYP"/>
    <property type="match status" value="3"/>
</dbReference>
<keyword evidence="7" id="KW-1185">Reference proteome</keyword>
<name>A0ABM3ZXC2_ZIZJJ</name>
<dbReference type="InterPro" id="IPR027417">
    <property type="entry name" value="P-loop_NTPase"/>
</dbReference>
<evidence type="ECO:0000313" key="7">
    <source>
        <dbReference type="Proteomes" id="UP001652623"/>
    </source>
</evidence>
<protein>
    <submittedName>
        <fullName evidence="8">Disease resistance protein RUN1</fullName>
    </submittedName>
</protein>
<dbReference type="InterPro" id="IPR032675">
    <property type="entry name" value="LRR_dom_sf"/>
</dbReference>
<dbReference type="Gene3D" id="3.40.50.300">
    <property type="entry name" value="P-loop containing nucleotide triphosphate hydrolases"/>
    <property type="match status" value="1"/>
</dbReference>